<comment type="caution">
    <text evidence="8">The sequence shown here is derived from an EMBL/GenBank/DDBJ whole genome shotgun (WGS) entry which is preliminary data.</text>
</comment>
<dbReference type="GO" id="GO:0005524">
    <property type="term" value="F:ATP binding"/>
    <property type="evidence" value="ECO:0007669"/>
    <property type="project" value="UniProtKB-KW"/>
</dbReference>
<dbReference type="SUPFAM" id="SSF51445">
    <property type="entry name" value="(Trans)glycosidases"/>
    <property type="match status" value="1"/>
</dbReference>
<dbReference type="FunFam" id="3.10.50.10:FF:000015">
    <property type="entry name" value="Chitotriosidase-1"/>
    <property type="match status" value="1"/>
</dbReference>
<dbReference type="Gene3D" id="3.30.200.20">
    <property type="entry name" value="Phosphorylase Kinase, domain 1"/>
    <property type="match status" value="1"/>
</dbReference>
<keyword evidence="4" id="KW-0418">Kinase</keyword>
<dbReference type="PROSITE" id="PS51910">
    <property type="entry name" value="GH18_2"/>
    <property type="match status" value="1"/>
</dbReference>
<evidence type="ECO:0000256" key="3">
    <source>
        <dbReference type="ARBA" id="ARBA00022741"/>
    </source>
</evidence>
<organism evidence="8 9">
    <name type="scientific">Acer negundo</name>
    <name type="common">Box elder</name>
    <dbReference type="NCBI Taxonomy" id="4023"/>
    <lineage>
        <taxon>Eukaryota</taxon>
        <taxon>Viridiplantae</taxon>
        <taxon>Streptophyta</taxon>
        <taxon>Embryophyta</taxon>
        <taxon>Tracheophyta</taxon>
        <taxon>Spermatophyta</taxon>
        <taxon>Magnoliopsida</taxon>
        <taxon>eudicotyledons</taxon>
        <taxon>Gunneridae</taxon>
        <taxon>Pentapetalae</taxon>
        <taxon>rosids</taxon>
        <taxon>malvids</taxon>
        <taxon>Sapindales</taxon>
        <taxon>Sapindaceae</taxon>
        <taxon>Hippocastanoideae</taxon>
        <taxon>Acereae</taxon>
        <taxon>Acer</taxon>
    </lineage>
</organism>
<dbReference type="SMART" id="SM00636">
    <property type="entry name" value="Glyco_18"/>
    <property type="match status" value="1"/>
</dbReference>
<dbReference type="InterPro" id="IPR011009">
    <property type="entry name" value="Kinase-like_dom_sf"/>
</dbReference>
<keyword evidence="5" id="KW-0067">ATP-binding</keyword>
<evidence type="ECO:0000256" key="6">
    <source>
        <dbReference type="SAM" id="Phobius"/>
    </source>
</evidence>
<dbReference type="SUPFAM" id="SSF54556">
    <property type="entry name" value="Chitinase insertion domain"/>
    <property type="match status" value="1"/>
</dbReference>
<proteinExistence type="predicted"/>
<dbReference type="PANTHER" id="PTHR27002:SF1038">
    <property type="entry name" value="G-TYPE LECTIN S-RECEPTOR-LIKE SERINE_THREONINE-PROTEIN KINASE CES101"/>
    <property type="match status" value="1"/>
</dbReference>
<dbReference type="Gene3D" id="3.20.20.80">
    <property type="entry name" value="Glycosidases"/>
    <property type="match status" value="1"/>
</dbReference>
<evidence type="ECO:0000256" key="2">
    <source>
        <dbReference type="ARBA" id="ARBA00022679"/>
    </source>
</evidence>
<evidence type="ECO:0000256" key="4">
    <source>
        <dbReference type="ARBA" id="ARBA00022777"/>
    </source>
</evidence>
<feature type="domain" description="GH18" evidence="7">
    <location>
        <begin position="1"/>
        <end position="260"/>
    </location>
</feature>
<name>A0AAD5IAC7_ACENE</name>
<keyword evidence="9" id="KW-1185">Reference proteome</keyword>
<dbReference type="Gene3D" id="3.10.50.10">
    <property type="match status" value="1"/>
</dbReference>
<dbReference type="InterPro" id="IPR000719">
    <property type="entry name" value="Prot_kinase_dom"/>
</dbReference>
<dbReference type="GO" id="GO:0004674">
    <property type="term" value="F:protein serine/threonine kinase activity"/>
    <property type="evidence" value="ECO:0007669"/>
    <property type="project" value="UniProtKB-KW"/>
</dbReference>
<keyword evidence="2" id="KW-0808">Transferase</keyword>
<protein>
    <recommendedName>
        <fullName evidence="7">GH18 domain-containing protein</fullName>
    </recommendedName>
</protein>
<keyword evidence="6" id="KW-0812">Transmembrane</keyword>
<dbReference type="GO" id="GO:0005886">
    <property type="term" value="C:plasma membrane"/>
    <property type="evidence" value="ECO:0007669"/>
    <property type="project" value="TreeGrafter"/>
</dbReference>
<dbReference type="Pfam" id="PF00704">
    <property type="entry name" value="Glyco_hydro_18"/>
    <property type="match status" value="1"/>
</dbReference>
<dbReference type="InterPro" id="IPR017853">
    <property type="entry name" value="GH"/>
</dbReference>
<keyword evidence="6" id="KW-1133">Transmembrane helix</keyword>
<dbReference type="Gene3D" id="1.10.510.10">
    <property type="entry name" value="Transferase(Phosphotransferase) domain 1"/>
    <property type="match status" value="1"/>
</dbReference>
<accession>A0AAD5IAC7</accession>
<dbReference type="EMBL" id="JAJSOW010000107">
    <property type="protein sequence ID" value="KAI9157405.1"/>
    <property type="molecule type" value="Genomic_DNA"/>
</dbReference>
<evidence type="ECO:0000256" key="5">
    <source>
        <dbReference type="ARBA" id="ARBA00022840"/>
    </source>
</evidence>
<dbReference type="InterPro" id="IPR011583">
    <property type="entry name" value="Chitinase_II/V-like_cat"/>
</dbReference>
<evidence type="ECO:0000313" key="9">
    <source>
        <dbReference type="Proteomes" id="UP001064489"/>
    </source>
</evidence>
<dbReference type="SUPFAM" id="SSF56112">
    <property type="entry name" value="Protein kinase-like (PK-like)"/>
    <property type="match status" value="1"/>
</dbReference>
<evidence type="ECO:0000313" key="8">
    <source>
        <dbReference type="EMBL" id="KAI9157405.1"/>
    </source>
</evidence>
<feature type="transmembrane region" description="Helical" evidence="6">
    <location>
        <begin position="268"/>
        <end position="291"/>
    </location>
</feature>
<keyword evidence="1" id="KW-0723">Serine/threonine-protein kinase</keyword>
<dbReference type="GO" id="GO:0008061">
    <property type="term" value="F:chitin binding"/>
    <property type="evidence" value="ECO:0007669"/>
    <property type="project" value="InterPro"/>
</dbReference>
<sequence>MVSNSSYRKSFIDSSIKLARHYGFQGLDLSWVSANTSTDMSNMGVLFQEWKGAIDLESRNSSRTPLILTAAVQYSPNLGSARFPIDSIKQNLNWVHVMAYNFHMPTLSKLTGAQAALYDPSSNTNADYGIETWINEGLSADKIVLSLPFYGYAWRLVNSADNSIGAPATGPDITEEGDMSFKEIKRYISTNGATVMYNATYVVNYCSIGTSWISFDDVEVVKIKVSYAKKRNLLGYCAWEVSQDDNWVLSQAAAGQEDNKNGQNNKRVLVIILTTTAAVILLLGILMYYCYIRFKMLKSSKGKVNSAKDSKNKRNSTAAGDFNSNSPNLIVYNLTDIEVATDNLSIENKLGEGGYGPVYKGVLQDGHEIAVKKLSKTSAQGFEEFKNESTNTCRTKALTTIFLILLDGLLWIGKNVIFTKDGLEANTERIVGTRGYVPPEYARRGIYSTKSDVYSFGVLLLQIISGKKVSILYGENDDISLLDYAYKLWKDDKGMNFMDPSLDDTFSSCKLMTCLQIALLCVQETPNDRPTMLEVSSMLKNEATCITIPKKPAFSRLPDENEQNKSAMHLEVCSVDDATISEVVAR</sequence>
<reference evidence="8" key="1">
    <citation type="journal article" date="2022" name="Plant J.">
        <title>Strategies of tolerance reflected in two North American maple genomes.</title>
        <authorList>
            <person name="McEvoy S.L."/>
            <person name="Sezen U.U."/>
            <person name="Trouern-Trend A."/>
            <person name="McMahon S.M."/>
            <person name="Schaberg P.G."/>
            <person name="Yang J."/>
            <person name="Wegrzyn J.L."/>
            <person name="Swenson N.G."/>
        </authorList>
    </citation>
    <scope>NUCLEOTIDE SEQUENCE</scope>
    <source>
        <strain evidence="8">91603</strain>
    </source>
</reference>
<gene>
    <name evidence="8" type="ORF">LWI28_021998</name>
</gene>
<dbReference type="InterPro" id="IPR029070">
    <property type="entry name" value="Chitinase_insertion_sf"/>
</dbReference>
<evidence type="ECO:0000259" key="7">
    <source>
        <dbReference type="PROSITE" id="PS51910"/>
    </source>
</evidence>
<keyword evidence="6" id="KW-0472">Membrane</keyword>
<dbReference type="Proteomes" id="UP001064489">
    <property type="component" value="Chromosome 12"/>
</dbReference>
<dbReference type="PANTHER" id="PTHR27002">
    <property type="entry name" value="RECEPTOR-LIKE SERINE/THREONINE-PROTEIN KINASE SD1-8"/>
    <property type="match status" value="1"/>
</dbReference>
<dbReference type="Pfam" id="PF00069">
    <property type="entry name" value="Pkinase"/>
    <property type="match status" value="1"/>
</dbReference>
<evidence type="ECO:0000256" key="1">
    <source>
        <dbReference type="ARBA" id="ARBA00022527"/>
    </source>
</evidence>
<reference evidence="8" key="2">
    <citation type="submission" date="2023-02" db="EMBL/GenBank/DDBJ databases">
        <authorList>
            <person name="Swenson N.G."/>
            <person name="Wegrzyn J.L."/>
            <person name="Mcevoy S.L."/>
        </authorList>
    </citation>
    <scope>NUCLEOTIDE SEQUENCE</scope>
    <source>
        <strain evidence="8">91603</strain>
        <tissue evidence="8">Leaf</tissue>
    </source>
</reference>
<dbReference type="AlphaFoldDB" id="A0AAD5IAC7"/>
<dbReference type="GO" id="GO:0005975">
    <property type="term" value="P:carbohydrate metabolic process"/>
    <property type="evidence" value="ECO:0007669"/>
    <property type="project" value="InterPro"/>
</dbReference>
<dbReference type="InterPro" id="IPR001223">
    <property type="entry name" value="Glyco_hydro18_cat"/>
</dbReference>
<keyword evidence="3" id="KW-0547">Nucleotide-binding</keyword>